<feature type="compositionally biased region" description="Basic and acidic residues" evidence="1">
    <location>
        <begin position="573"/>
        <end position="583"/>
    </location>
</feature>
<sequence>MHRPSHYQDLLGSEGPDYGYGDADEHGTPTQFWSIPGEFHTINPLLDTFPLYDMNAHCPRPGGFQNSCISYDQLAQGFSHRPMWDDAPRALPQLDGLGLFRHEFEQGRHQRHLSPTDPFGFALSSNSDSSGSDYALSPDATRNSLIVPMTPSPQGFYATPLATSSVASQSWASQPLLMSPHPSTPVPATHTIPSMRQLQVTPDPEQDDEPVDAKEAFHSRIDFPSGIELSAELSAQLLSPPDSGPDQPVHDDEFMKDEEEDSEMNETDTDSDFRPRGSTTRGQGGTARRHSLRGPQRPTAVIDPKARVQKSAQVVDTSHNGRSRSKIKKKALAVNKDESDSKHFPCAFHHYGCCAMFGNKNEWKRHVNSQHIQLGYYRCDMGTCSPKAARTQHRGFNDFNRKDLFTQHCRRMHAPWSGSKRAESSVPKKDRENFEAELEVIRARCWVDRRKGPQKSKCGFCGKKFADGKDSLGWDERMEHVGRHFEKDHRKSEDEVIDDGLQQWAISEGIVREGKNKGEFWLVGFEPAPPSQRPRQQRRSKRSNKEAEVKQEDDESHMTDGNHVDAGLLQYTHNEKHADRVMESEDNDGQDEDAEAEDDE</sequence>
<accession>A0A0D2F9U8</accession>
<dbReference type="GO" id="GO:0003700">
    <property type="term" value="F:DNA-binding transcription factor activity"/>
    <property type="evidence" value="ECO:0007669"/>
    <property type="project" value="InterPro"/>
</dbReference>
<proteinExistence type="predicted"/>
<feature type="compositionally biased region" description="Basic and acidic residues" evidence="1">
    <location>
        <begin position="543"/>
        <end position="563"/>
    </location>
</feature>
<dbReference type="EMBL" id="KN846970">
    <property type="protein sequence ID" value="KIW83397.1"/>
    <property type="molecule type" value="Genomic_DNA"/>
</dbReference>
<dbReference type="AlphaFoldDB" id="A0A0D2F9U8"/>
<evidence type="ECO:0000313" key="2">
    <source>
        <dbReference type="EMBL" id="KIW83397.1"/>
    </source>
</evidence>
<feature type="region of interest" description="Disordered" evidence="1">
    <location>
        <begin position="524"/>
        <end position="600"/>
    </location>
</feature>
<dbReference type="OrthoDB" id="5388486at2759"/>
<feature type="compositionally biased region" description="Polar residues" evidence="1">
    <location>
        <begin position="310"/>
        <end position="320"/>
    </location>
</feature>
<keyword evidence="3" id="KW-1185">Reference proteome</keyword>
<evidence type="ECO:0000256" key="1">
    <source>
        <dbReference type="SAM" id="MobiDB-lite"/>
    </source>
</evidence>
<feature type="region of interest" description="Disordered" evidence="1">
    <location>
        <begin position="237"/>
        <end position="326"/>
    </location>
</feature>
<dbReference type="GeneID" id="25302132"/>
<dbReference type="VEuPathDB" id="FungiDB:Z517_02642"/>
<dbReference type="InterPro" id="IPR039970">
    <property type="entry name" value="TF_Grauzone"/>
</dbReference>
<evidence type="ECO:0000313" key="3">
    <source>
        <dbReference type="Proteomes" id="UP000053029"/>
    </source>
</evidence>
<reference evidence="2 3" key="1">
    <citation type="submission" date="2015-01" db="EMBL/GenBank/DDBJ databases">
        <title>The Genome Sequence of Fonsecaea pedrosoi CBS 271.37.</title>
        <authorList>
            <consortium name="The Broad Institute Genomics Platform"/>
            <person name="Cuomo C."/>
            <person name="de Hoog S."/>
            <person name="Gorbushina A."/>
            <person name="Stielow B."/>
            <person name="Teixiera M."/>
            <person name="Abouelleil A."/>
            <person name="Chapman S.B."/>
            <person name="Priest M."/>
            <person name="Young S.K."/>
            <person name="Wortman J."/>
            <person name="Nusbaum C."/>
            <person name="Birren B."/>
        </authorList>
    </citation>
    <scope>NUCLEOTIDE SEQUENCE [LARGE SCALE GENOMIC DNA]</scope>
    <source>
        <strain evidence="2 3">CBS 271.37</strain>
    </source>
</reference>
<dbReference type="PANTHER" id="PTHR23225">
    <property type="entry name" value="ZINC FINGER PROTEIN"/>
    <property type="match status" value="1"/>
</dbReference>
<protein>
    <recommendedName>
        <fullName evidence="4">C2H2-type domain-containing protein</fullName>
    </recommendedName>
</protein>
<evidence type="ECO:0008006" key="4">
    <source>
        <dbReference type="Google" id="ProtNLM"/>
    </source>
</evidence>
<name>A0A0D2F9U8_9EURO</name>
<feature type="region of interest" description="Disordered" evidence="1">
    <location>
        <begin position="1"/>
        <end position="25"/>
    </location>
</feature>
<organism evidence="2 3">
    <name type="scientific">Fonsecaea pedrosoi CBS 271.37</name>
    <dbReference type="NCBI Taxonomy" id="1442368"/>
    <lineage>
        <taxon>Eukaryota</taxon>
        <taxon>Fungi</taxon>
        <taxon>Dikarya</taxon>
        <taxon>Ascomycota</taxon>
        <taxon>Pezizomycotina</taxon>
        <taxon>Eurotiomycetes</taxon>
        <taxon>Chaetothyriomycetidae</taxon>
        <taxon>Chaetothyriales</taxon>
        <taxon>Herpotrichiellaceae</taxon>
        <taxon>Fonsecaea</taxon>
    </lineage>
</organism>
<feature type="compositionally biased region" description="Acidic residues" evidence="1">
    <location>
        <begin position="584"/>
        <end position="600"/>
    </location>
</feature>
<dbReference type="PANTHER" id="PTHR23225:SF2">
    <property type="entry name" value="AT09679P-RELATED"/>
    <property type="match status" value="1"/>
</dbReference>
<dbReference type="HOGENOM" id="CLU_449040_0_0_1"/>
<feature type="compositionally biased region" description="Acidic residues" evidence="1">
    <location>
        <begin position="254"/>
        <end position="270"/>
    </location>
</feature>
<gene>
    <name evidence="2" type="ORF">Z517_02642</name>
</gene>
<dbReference type="Proteomes" id="UP000053029">
    <property type="component" value="Unassembled WGS sequence"/>
</dbReference>
<dbReference type="RefSeq" id="XP_013287205.1">
    <property type="nucleotide sequence ID" value="XM_013431751.1"/>
</dbReference>